<dbReference type="InterPro" id="IPR035931">
    <property type="entry name" value="YlxR-like_sf"/>
</dbReference>
<dbReference type="STRING" id="1631871.FOL01_1214"/>
<dbReference type="KEGG" id="wjo:FOL01_1214"/>
<keyword evidence="3" id="KW-1185">Reference proteome</keyword>
<gene>
    <name evidence="2" type="ORF">FOL01_1214</name>
</gene>
<sequence>MKPRKIPMRKDIVTGEMVPKKELVRIVRTPEGDVILDPSNRANGRGAYISLSVEVAETAKKKRIFDKVFETKLEEKFYDDLIVYVDHQAARKELFGDAK</sequence>
<accession>A0A1L6RC19</accession>
<name>A0A1L6RC19_9LACO</name>
<reference evidence="2 3" key="1">
    <citation type="submission" date="2016-02" db="EMBL/GenBank/DDBJ databases">
        <title>Complete Genome Sequence of Weissella jogaejeotgali FOL01.</title>
        <authorList>
            <person name="Lee J.-H."/>
            <person name="Ku H.-J."/>
        </authorList>
    </citation>
    <scope>NUCLEOTIDE SEQUENCE [LARGE SCALE GENOMIC DNA]</scope>
    <source>
        <strain evidence="2 3">FOL01</strain>
    </source>
</reference>
<evidence type="ECO:0000259" key="1">
    <source>
        <dbReference type="Pfam" id="PF04296"/>
    </source>
</evidence>
<dbReference type="SUPFAM" id="SSF64376">
    <property type="entry name" value="YlxR-like"/>
    <property type="match status" value="1"/>
</dbReference>
<protein>
    <submittedName>
        <fullName evidence="2">Putative nucleic-acid-binding protein implicated in transcription termination</fullName>
    </submittedName>
</protein>
<organism evidence="2 3">
    <name type="scientific">Weissella jogaejeotgali</name>
    <dbReference type="NCBI Taxonomy" id="1631871"/>
    <lineage>
        <taxon>Bacteria</taxon>
        <taxon>Bacillati</taxon>
        <taxon>Bacillota</taxon>
        <taxon>Bacilli</taxon>
        <taxon>Lactobacillales</taxon>
        <taxon>Lactobacillaceae</taxon>
        <taxon>Weissella</taxon>
    </lineage>
</organism>
<dbReference type="OrthoDB" id="9813251at2"/>
<dbReference type="InterPro" id="IPR007393">
    <property type="entry name" value="YlxR_dom"/>
</dbReference>
<dbReference type="PANTHER" id="PTHR34215">
    <property type="entry name" value="BLL0784 PROTEIN"/>
    <property type="match status" value="1"/>
</dbReference>
<dbReference type="CDD" id="cd00279">
    <property type="entry name" value="YlxR"/>
    <property type="match status" value="1"/>
</dbReference>
<dbReference type="RefSeq" id="WP_075269854.1">
    <property type="nucleotide sequence ID" value="NZ_CP014332.1"/>
</dbReference>
<dbReference type="AlphaFoldDB" id="A0A1L6RC19"/>
<dbReference type="Pfam" id="PF04296">
    <property type="entry name" value="YlxR"/>
    <property type="match status" value="1"/>
</dbReference>
<dbReference type="EMBL" id="CP014332">
    <property type="protein sequence ID" value="APS42073.1"/>
    <property type="molecule type" value="Genomic_DNA"/>
</dbReference>
<feature type="domain" description="YlxR" evidence="1">
    <location>
        <begin position="9"/>
        <end position="81"/>
    </location>
</feature>
<dbReference type="NCBIfam" id="NF047356">
    <property type="entry name" value="RNA_bind_RnpM"/>
    <property type="match status" value="1"/>
</dbReference>
<dbReference type="Proteomes" id="UP000185473">
    <property type="component" value="Chromosome"/>
</dbReference>
<evidence type="ECO:0000313" key="3">
    <source>
        <dbReference type="Proteomes" id="UP000185473"/>
    </source>
</evidence>
<dbReference type="Gene3D" id="3.30.1230.10">
    <property type="entry name" value="YlxR-like"/>
    <property type="match status" value="1"/>
</dbReference>
<proteinExistence type="predicted"/>
<evidence type="ECO:0000313" key="2">
    <source>
        <dbReference type="EMBL" id="APS42073.1"/>
    </source>
</evidence>
<dbReference type="InterPro" id="IPR037465">
    <property type="entry name" value="YlxR"/>
</dbReference>
<dbReference type="PANTHER" id="PTHR34215:SF1">
    <property type="entry name" value="YLXR DOMAIN-CONTAINING PROTEIN"/>
    <property type="match status" value="1"/>
</dbReference>